<dbReference type="InterPro" id="IPR016161">
    <property type="entry name" value="Ald_DH/histidinol_DH"/>
</dbReference>
<dbReference type="AlphaFoldDB" id="A0A2N3UA05"/>
<dbReference type="GO" id="GO:0003842">
    <property type="term" value="F:L-glutamate gamma-semialdehyde dehydrogenase activity"/>
    <property type="evidence" value="ECO:0007669"/>
    <property type="project" value="UniProtKB-EC"/>
</dbReference>
<organism evidence="12 13">
    <name type="scientific">Pontibacter ramchanderi</name>
    <dbReference type="NCBI Taxonomy" id="1179743"/>
    <lineage>
        <taxon>Bacteria</taxon>
        <taxon>Pseudomonadati</taxon>
        <taxon>Bacteroidota</taxon>
        <taxon>Cytophagia</taxon>
        <taxon>Cytophagales</taxon>
        <taxon>Hymenobacteraceae</taxon>
        <taxon>Pontibacter</taxon>
    </lineage>
</organism>
<evidence type="ECO:0000313" key="13">
    <source>
        <dbReference type="Proteomes" id="UP000233782"/>
    </source>
</evidence>
<evidence type="ECO:0000256" key="10">
    <source>
        <dbReference type="RuleBase" id="RU003345"/>
    </source>
</evidence>
<evidence type="ECO:0000256" key="9">
    <source>
        <dbReference type="PROSITE-ProRule" id="PRU10007"/>
    </source>
</evidence>
<dbReference type="CDD" id="cd07123">
    <property type="entry name" value="ALDH_F4-17_P5CDH"/>
    <property type="match status" value="1"/>
</dbReference>
<keyword evidence="4 10" id="KW-0560">Oxidoreductase</keyword>
<evidence type="ECO:0000256" key="6">
    <source>
        <dbReference type="ARBA" id="ARBA00023062"/>
    </source>
</evidence>
<comment type="caution">
    <text evidence="12">The sequence shown here is derived from an EMBL/GenBank/DDBJ whole genome shotgun (WGS) entry which is preliminary data.</text>
</comment>
<comment type="similarity">
    <text evidence="2 10">Belongs to the aldehyde dehydrogenase family.</text>
</comment>
<dbReference type="PANTHER" id="PTHR42862:SF1">
    <property type="entry name" value="DELTA-1-PYRROLINE-5-CARBOXYLATE DEHYDROGENASE 2, ISOFORM A-RELATED"/>
    <property type="match status" value="1"/>
</dbReference>
<comment type="catalytic activity">
    <reaction evidence="8">
        <text>L-glutamate 5-semialdehyde + NAD(+) + H2O = L-glutamate + NADH + 2 H(+)</text>
        <dbReference type="Rhea" id="RHEA:30235"/>
        <dbReference type="ChEBI" id="CHEBI:15377"/>
        <dbReference type="ChEBI" id="CHEBI:15378"/>
        <dbReference type="ChEBI" id="CHEBI:29985"/>
        <dbReference type="ChEBI" id="CHEBI:57540"/>
        <dbReference type="ChEBI" id="CHEBI:57945"/>
        <dbReference type="ChEBI" id="CHEBI:58066"/>
        <dbReference type="EC" id="1.2.1.88"/>
    </reaction>
</comment>
<dbReference type="UniPathway" id="UPA00261">
    <property type="reaction ID" value="UER00374"/>
</dbReference>
<keyword evidence="13" id="KW-1185">Reference proteome</keyword>
<keyword evidence="5" id="KW-0520">NAD</keyword>
<dbReference type="InterPro" id="IPR050485">
    <property type="entry name" value="Proline_metab_enzyme"/>
</dbReference>
<dbReference type="EMBL" id="PJMU01000003">
    <property type="protein sequence ID" value="PKV63570.1"/>
    <property type="molecule type" value="Genomic_DNA"/>
</dbReference>
<evidence type="ECO:0000256" key="3">
    <source>
        <dbReference type="ARBA" id="ARBA00012884"/>
    </source>
</evidence>
<evidence type="ECO:0000256" key="5">
    <source>
        <dbReference type="ARBA" id="ARBA00023027"/>
    </source>
</evidence>
<dbReference type="PROSITE" id="PS00687">
    <property type="entry name" value="ALDEHYDE_DEHYDR_GLU"/>
    <property type="match status" value="1"/>
</dbReference>
<gene>
    <name evidence="12" type="ORF">BD749_3414</name>
</gene>
<dbReference type="EC" id="1.2.1.88" evidence="3"/>
<dbReference type="Proteomes" id="UP000233782">
    <property type="component" value="Unassembled WGS sequence"/>
</dbReference>
<evidence type="ECO:0000256" key="1">
    <source>
        <dbReference type="ARBA" id="ARBA00004786"/>
    </source>
</evidence>
<evidence type="ECO:0000256" key="7">
    <source>
        <dbReference type="ARBA" id="ARBA00032259"/>
    </source>
</evidence>
<reference evidence="12 13" key="1">
    <citation type="submission" date="2017-12" db="EMBL/GenBank/DDBJ databases">
        <title>Genomic Encyclopedia of Type Strains, Phase III (KMG-III): the genomes of soil and plant-associated and newly described type strains.</title>
        <authorList>
            <person name="Whitman W."/>
        </authorList>
    </citation>
    <scope>NUCLEOTIDE SEQUENCE [LARGE SCALE GENOMIC DNA]</scope>
    <source>
        <strain evidence="12 13">LP43</strain>
    </source>
</reference>
<evidence type="ECO:0000256" key="4">
    <source>
        <dbReference type="ARBA" id="ARBA00023002"/>
    </source>
</evidence>
<dbReference type="InterPro" id="IPR016163">
    <property type="entry name" value="Ald_DH_C"/>
</dbReference>
<dbReference type="GO" id="GO:0009898">
    <property type="term" value="C:cytoplasmic side of plasma membrane"/>
    <property type="evidence" value="ECO:0007669"/>
    <property type="project" value="TreeGrafter"/>
</dbReference>
<dbReference type="GO" id="GO:0010133">
    <property type="term" value="P:L-proline catabolic process to L-glutamate"/>
    <property type="evidence" value="ECO:0007669"/>
    <property type="project" value="UniProtKB-UniPathway"/>
</dbReference>
<dbReference type="PANTHER" id="PTHR42862">
    <property type="entry name" value="DELTA-1-PYRROLINE-5-CARBOXYLATE DEHYDROGENASE 1, ISOFORM A-RELATED"/>
    <property type="match status" value="1"/>
</dbReference>
<dbReference type="Gene3D" id="3.40.605.10">
    <property type="entry name" value="Aldehyde Dehydrogenase, Chain A, domain 1"/>
    <property type="match status" value="1"/>
</dbReference>
<dbReference type="SUPFAM" id="SSF53720">
    <property type="entry name" value="ALDH-like"/>
    <property type="match status" value="1"/>
</dbReference>
<sequence>MSYSESVKYQNEMATGFFRVPTPINEPVKSYAPGSPEREELQRTYKELKSKEIDVPMYIGGDKVYTDKKKPMLQPHDHKHILGHFSEGDASHVEQAINAALAAREEWANMGWEHRLSIFLKAAELLAGPWRARLNAATMLGQSKNAFQAEIDSACELIDFLRFNVQYATEIYHMQPESSPGVWNRMEHRPLEGFVFALTPFNFTAIAGNLPSCVAMMGNVVVWKPANTQIYAAQMIMELFREAGLPDGVINLVYVDGPTAGEVIFNHADFAGIHFTGSTGVFQNIWKTIGTNIHKYKTYPRIVGETGGKDFIVAHSSADAKQVATGIVRGAFEYQGQKCSAASRAYIPSNLWEDVKNYVVEDLKTFKMGPPEDFSNFINAVIDEKSFDKIAKYIDNAKESNEVEVIAGGNYDKSKGYFIEPTVLLSHSPQYVTMCEEIFGPVITIYVYDENNFEETLELVNSTSPYALTGAIFGKDRYAVEYATKKLDQAAGNFYINDKPTGAVVGQQPFGGARASGTNDKAGSMLNLLRWVSARSIKETFVTPTDYRYPFLGENK</sequence>
<dbReference type="FunFam" id="3.40.605.10:FF:000006">
    <property type="entry name" value="1-pyrroline-5-carboxylate dehydrogenase"/>
    <property type="match status" value="1"/>
</dbReference>
<dbReference type="GO" id="GO:0004657">
    <property type="term" value="F:proline dehydrogenase activity"/>
    <property type="evidence" value="ECO:0007669"/>
    <property type="project" value="UniProtKB-ARBA"/>
</dbReference>
<dbReference type="FunFam" id="3.40.309.10:FF:000005">
    <property type="entry name" value="1-pyrroline-5-carboxylate dehydrogenase 1"/>
    <property type="match status" value="1"/>
</dbReference>
<dbReference type="InterPro" id="IPR005931">
    <property type="entry name" value="P5CDH/ALDH4A1"/>
</dbReference>
<dbReference type="Pfam" id="PF00171">
    <property type="entry name" value="Aldedh"/>
    <property type="match status" value="1"/>
</dbReference>
<dbReference type="InterPro" id="IPR016162">
    <property type="entry name" value="Ald_DH_N"/>
</dbReference>
<evidence type="ECO:0000259" key="11">
    <source>
        <dbReference type="Pfam" id="PF00171"/>
    </source>
</evidence>
<dbReference type="InterPro" id="IPR015590">
    <property type="entry name" value="Aldehyde_DH_dom"/>
</dbReference>
<evidence type="ECO:0000256" key="2">
    <source>
        <dbReference type="ARBA" id="ARBA00009986"/>
    </source>
</evidence>
<evidence type="ECO:0000313" key="12">
    <source>
        <dbReference type="EMBL" id="PKV63570.1"/>
    </source>
</evidence>
<keyword evidence="6" id="KW-0642">Proline metabolism</keyword>
<name>A0A2N3UA05_9BACT</name>
<feature type="domain" description="Aldehyde dehydrogenase" evidence="11">
    <location>
        <begin position="69"/>
        <end position="524"/>
    </location>
</feature>
<dbReference type="InterPro" id="IPR016160">
    <property type="entry name" value="Ald_DH_CS_CYS"/>
</dbReference>
<dbReference type="InterPro" id="IPR029510">
    <property type="entry name" value="Ald_DH_CS_GLU"/>
</dbReference>
<dbReference type="Gene3D" id="3.40.309.10">
    <property type="entry name" value="Aldehyde Dehydrogenase, Chain A, domain 2"/>
    <property type="match status" value="1"/>
</dbReference>
<proteinExistence type="inferred from homology"/>
<dbReference type="PROSITE" id="PS00070">
    <property type="entry name" value="ALDEHYDE_DEHYDR_CYS"/>
    <property type="match status" value="1"/>
</dbReference>
<dbReference type="NCBIfam" id="TIGR01236">
    <property type="entry name" value="D1pyr5carbox1"/>
    <property type="match status" value="1"/>
</dbReference>
<feature type="active site" evidence="9">
    <location>
        <position position="305"/>
    </location>
</feature>
<evidence type="ECO:0000256" key="8">
    <source>
        <dbReference type="ARBA" id="ARBA00048142"/>
    </source>
</evidence>
<protein>
    <recommendedName>
        <fullName evidence="7">L-glutamate gamma-semialdehyde dehydrogenase</fullName>
        <ecNumber evidence="3">1.2.1.88</ecNumber>
    </recommendedName>
    <alternativeName>
        <fullName evidence="7">L-glutamate gamma-semialdehyde dehydrogenase</fullName>
    </alternativeName>
</protein>
<comment type="pathway">
    <text evidence="1">Amino-acid degradation; L-proline degradation into L-glutamate; L-glutamate from L-proline: step 2/2.</text>
</comment>
<accession>A0A2N3UA05</accession>